<sequence length="297" mass="32940">MRRHFFCVAIVAAAFVAAVFLIAVRPECEQALSCADCSYCEALAIYQGIQDITNVSVFDLARETYGNVWHIEDGLARKVTYAGEEISYLLFSPSKKLLGFYHNKPGDERAGKDVVLEIMDIETKAVTAAYEGDYKTSSWEWIDDGRIIVYYNCGSPCYGFTIISTGGETLDGPRMLGLSYALSPDKQWLLGSVDWAQTLGAAVMNIKTKKEYKFVQTGIPSRQYARYAASAWSADSKKLALLNKQSASQNLEATVYDVADDFKATYRQAVACEFIEEDLLCDMPASPELFLAGVLEK</sequence>
<evidence type="ECO:0000313" key="2">
    <source>
        <dbReference type="Proteomes" id="UP000178109"/>
    </source>
</evidence>
<accession>A0A1G2BWP6</accession>
<proteinExistence type="predicted"/>
<evidence type="ECO:0000313" key="1">
    <source>
        <dbReference type="EMBL" id="OGY92750.1"/>
    </source>
</evidence>
<dbReference type="SUPFAM" id="SSF82171">
    <property type="entry name" value="DPP6 N-terminal domain-like"/>
    <property type="match status" value="1"/>
</dbReference>
<name>A0A1G2BWP6_9BACT</name>
<dbReference type="Gene3D" id="2.120.10.30">
    <property type="entry name" value="TolB, C-terminal domain"/>
    <property type="match status" value="1"/>
</dbReference>
<reference evidence="1 2" key="1">
    <citation type="journal article" date="2016" name="Nat. Commun.">
        <title>Thousands of microbial genomes shed light on interconnected biogeochemical processes in an aquifer system.</title>
        <authorList>
            <person name="Anantharaman K."/>
            <person name="Brown C.T."/>
            <person name="Hug L.A."/>
            <person name="Sharon I."/>
            <person name="Castelle C.J."/>
            <person name="Probst A.J."/>
            <person name="Thomas B.C."/>
            <person name="Singh A."/>
            <person name="Wilkins M.J."/>
            <person name="Karaoz U."/>
            <person name="Brodie E.L."/>
            <person name="Williams K.H."/>
            <person name="Hubbard S.S."/>
            <person name="Banfield J.F."/>
        </authorList>
    </citation>
    <scope>NUCLEOTIDE SEQUENCE [LARGE SCALE GENOMIC DNA]</scope>
</reference>
<comment type="caution">
    <text evidence="1">The sequence shown here is derived from an EMBL/GenBank/DDBJ whole genome shotgun (WGS) entry which is preliminary data.</text>
</comment>
<dbReference type="STRING" id="1798553.A3H70_02110"/>
<dbReference type="Proteomes" id="UP000178109">
    <property type="component" value="Unassembled WGS sequence"/>
</dbReference>
<gene>
    <name evidence="1" type="ORF">A3H70_02110</name>
</gene>
<dbReference type="EMBL" id="MHKO01000015">
    <property type="protein sequence ID" value="OGY92750.1"/>
    <property type="molecule type" value="Genomic_DNA"/>
</dbReference>
<protein>
    <recommendedName>
        <fullName evidence="3">Dipeptidylpeptidase IV N-terminal domain-containing protein</fullName>
    </recommendedName>
</protein>
<organism evidence="1 2">
    <name type="scientific">Candidatus Komeilibacteria bacterium RIFCSPLOWO2_02_FULL_48_11</name>
    <dbReference type="NCBI Taxonomy" id="1798553"/>
    <lineage>
        <taxon>Bacteria</taxon>
        <taxon>Candidatus Komeiliibacteriota</taxon>
    </lineage>
</organism>
<dbReference type="AlphaFoldDB" id="A0A1G2BWP6"/>
<evidence type="ECO:0008006" key="3">
    <source>
        <dbReference type="Google" id="ProtNLM"/>
    </source>
</evidence>
<dbReference type="InterPro" id="IPR011042">
    <property type="entry name" value="6-blade_b-propeller_TolB-like"/>
</dbReference>